<evidence type="ECO:0000313" key="3">
    <source>
        <dbReference type="EMBL" id="NGO51330.1"/>
    </source>
</evidence>
<evidence type="ECO:0000256" key="1">
    <source>
        <dbReference type="ARBA" id="ARBA00004613"/>
    </source>
</evidence>
<dbReference type="InterPro" id="IPR001343">
    <property type="entry name" value="Hemolysn_Ca-bd"/>
</dbReference>
<name>A0A6G4WB11_9HYPH</name>
<dbReference type="SUPFAM" id="SSF51120">
    <property type="entry name" value="beta-Roll"/>
    <property type="match status" value="3"/>
</dbReference>
<comment type="caution">
    <text evidence="3">The sequence shown here is derived from an EMBL/GenBank/DDBJ whole genome shotgun (WGS) entry which is preliminary data.</text>
</comment>
<dbReference type="GO" id="GO:0005509">
    <property type="term" value="F:calcium ion binding"/>
    <property type="evidence" value="ECO:0007669"/>
    <property type="project" value="InterPro"/>
</dbReference>
<evidence type="ECO:0000313" key="4">
    <source>
        <dbReference type="Proteomes" id="UP001642900"/>
    </source>
</evidence>
<accession>A0A6G4WB11</accession>
<dbReference type="InterPro" id="IPR011049">
    <property type="entry name" value="Serralysin-like_metalloprot_C"/>
</dbReference>
<dbReference type="PANTHER" id="PTHR38340:SF1">
    <property type="entry name" value="S-LAYER PROTEIN"/>
    <property type="match status" value="1"/>
</dbReference>
<gene>
    <name evidence="3" type="ORF">G6N73_09075</name>
</gene>
<reference evidence="3 4" key="1">
    <citation type="submission" date="2020-02" db="EMBL/GenBank/DDBJ databases">
        <title>Genome sequence of strain CCNWXJ40-4.</title>
        <authorList>
            <person name="Gao J."/>
            <person name="Sun J."/>
        </authorList>
    </citation>
    <scope>NUCLEOTIDE SEQUENCE [LARGE SCALE GENOMIC DNA]</scope>
    <source>
        <strain evidence="3 4">CCNWXJ 40-4</strain>
    </source>
</reference>
<dbReference type="PANTHER" id="PTHR38340">
    <property type="entry name" value="S-LAYER PROTEIN"/>
    <property type="match status" value="1"/>
</dbReference>
<dbReference type="RefSeq" id="WP_165026380.1">
    <property type="nucleotide sequence ID" value="NZ_JAAKZF010000008.1"/>
</dbReference>
<sequence length="669" mass="67434">MTSAKRWKRGLQMATFTFVGNENANNGTSLAAVQGIHSVFSASYWTDGFGGNRLISFGVSTTDGSNRSAYFDVVTDGSNQTWWTGITVYSSISGGGSATVLTGTGFNSAIPVTYDNVFNPETQAVVAGLLANMFAGSDRFDVSGQVSSIWGDYQTAPSSPPAVLGNDIIVIAGSTTIASGSTSVTIYGDALQFITGATVTAGNDIIEGTSAIVGLTLYGDFASVSGTVTYGDDSLFGGSQADTIYGDSVSSTTAGGDDALMGNGGDDVLFGGGGDDRLNGGAGADALDGGAGFDVAYYTLSIGSTGIVDLLDPGANTEDAAGDTFIGIEGIRGRDTAFGGFDDLRGDNLANSLWGMAGDDQLSGRGGNDLLDGGAGADTMFGGTGDDIYIDAAAGDVTTENAGEGTDTVRSFVNWTLGANIERLELLGSAANGTGNALNNTLVGNSLNNLLNGAGGNDYMRGGAGNDIYVAASAGDVTAENAGQGTDTVRSYIDWTLGANVERLELQGSSNLNGTGNSLNNTLIGNSGANVLSGGAGNDYIVGGSGNDTLNGGAGRDILIGGAGNDVFDFNLVSESRAGAAFRDSINGGFSHGADRIDLATIDANTLVAGNQAFSFIGSAAFSGVAGQLRYTNYSGTIIIDADVNGDSTTDMQILIAGTNFMTGTDFIV</sequence>
<dbReference type="Proteomes" id="UP001642900">
    <property type="component" value="Unassembled WGS sequence"/>
</dbReference>
<dbReference type="PROSITE" id="PS00330">
    <property type="entry name" value="HEMOLYSIN_CALCIUM"/>
    <property type="match status" value="6"/>
</dbReference>
<dbReference type="Gene3D" id="2.150.10.10">
    <property type="entry name" value="Serralysin-like metalloprotease, C-terminal"/>
    <property type="match status" value="2"/>
</dbReference>
<dbReference type="InterPro" id="IPR018511">
    <property type="entry name" value="Hemolysin-typ_Ca-bd_CS"/>
</dbReference>
<proteinExistence type="predicted"/>
<keyword evidence="2" id="KW-0964">Secreted</keyword>
<dbReference type="GO" id="GO:0005576">
    <property type="term" value="C:extracellular region"/>
    <property type="evidence" value="ECO:0007669"/>
    <property type="project" value="UniProtKB-SubCell"/>
</dbReference>
<dbReference type="Pfam" id="PF00353">
    <property type="entry name" value="HemolysinCabind"/>
    <property type="match status" value="5"/>
</dbReference>
<dbReference type="AlphaFoldDB" id="A0A6G4WB11"/>
<protein>
    <submittedName>
        <fullName evidence="3">Calcium-binding protein</fullName>
    </submittedName>
</protein>
<keyword evidence="4" id="KW-1185">Reference proteome</keyword>
<dbReference type="PRINTS" id="PR00313">
    <property type="entry name" value="CABNDNGRPT"/>
</dbReference>
<comment type="subcellular location">
    <subcellularLocation>
        <location evidence="1">Secreted</location>
    </subcellularLocation>
</comment>
<evidence type="ECO:0000256" key="2">
    <source>
        <dbReference type="ARBA" id="ARBA00022525"/>
    </source>
</evidence>
<organism evidence="3 4">
    <name type="scientific">Allomesorhizobium camelthorni</name>
    <dbReference type="NCBI Taxonomy" id="475069"/>
    <lineage>
        <taxon>Bacteria</taxon>
        <taxon>Pseudomonadati</taxon>
        <taxon>Pseudomonadota</taxon>
        <taxon>Alphaproteobacteria</taxon>
        <taxon>Hyphomicrobiales</taxon>
        <taxon>Phyllobacteriaceae</taxon>
        <taxon>Allomesorhizobium</taxon>
    </lineage>
</organism>
<dbReference type="InterPro" id="IPR050557">
    <property type="entry name" value="RTX_toxin/Mannuronan_C5-epim"/>
</dbReference>
<dbReference type="EMBL" id="JAAKZF010000008">
    <property type="protein sequence ID" value="NGO51330.1"/>
    <property type="molecule type" value="Genomic_DNA"/>
</dbReference>